<dbReference type="PANTHER" id="PTHR45623:SF17">
    <property type="entry name" value="CHROMODOMAIN-HELICASE-DNA-BINDING PROTEIN 3-RELATED"/>
    <property type="match status" value="1"/>
</dbReference>
<dbReference type="KEGG" id="mlr:MELLADRAFT_95838"/>
<keyword evidence="3" id="KW-0378">Hydrolase</keyword>
<evidence type="ECO:0000256" key="4">
    <source>
        <dbReference type="ARBA" id="ARBA00022840"/>
    </source>
</evidence>
<comment type="subcellular location">
    <subcellularLocation>
        <location evidence="1">Nucleus</location>
    </subcellularLocation>
</comment>
<dbReference type="InterPro" id="IPR038718">
    <property type="entry name" value="SNF2-like_sf"/>
</dbReference>
<feature type="compositionally biased region" description="Polar residues" evidence="6">
    <location>
        <begin position="112"/>
        <end position="127"/>
    </location>
</feature>
<evidence type="ECO:0000256" key="3">
    <source>
        <dbReference type="ARBA" id="ARBA00022801"/>
    </source>
</evidence>
<evidence type="ECO:0000256" key="5">
    <source>
        <dbReference type="ARBA" id="ARBA00023242"/>
    </source>
</evidence>
<dbReference type="Proteomes" id="UP000001072">
    <property type="component" value="Unassembled WGS sequence"/>
</dbReference>
<dbReference type="CDD" id="cd17919">
    <property type="entry name" value="DEXHc_Snf"/>
    <property type="match status" value="1"/>
</dbReference>
<evidence type="ECO:0000259" key="8">
    <source>
        <dbReference type="PROSITE" id="PS51194"/>
    </source>
</evidence>
<keyword evidence="4" id="KW-0067">ATP-binding</keyword>
<reference evidence="10" key="1">
    <citation type="journal article" date="2011" name="Proc. Natl. Acad. Sci. U.S.A.">
        <title>Obligate biotrophy features unraveled by the genomic analysis of rust fungi.</title>
        <authorList>
            <person name="Duplessis S."/>
            <person name="Cuomo C.A."/>
            <person name="Lin Y.-C."/>
            <person name="Aerts A."/>
            <person name="Tisserant E."/>
            <person name="Veneault-Fourrey C."/>
            <person name="Joly D.L."/>
            <person name="Hacquard S."/>
            <person name="Amselem J."/>
            <person name="Cantarel B.L."/>
            <person name="Chiu R."/>
            <person name="Coutinho P.M."/>
            <person name="Feau N."/>
            <person name="Field M."/>
            <person name="Frey P."/>
            <person name="Gelhaye E."/>
            <person name="Goldberg J."/>
            <person name="Grabherr M.G."/>
            <person name="Kodira C.D."/>
            <person name="Kohler A."/>
            <person name="Kuees U."/>
            <person name="Lindquist E.A."/>
            <person name="Lucas S.M."/>
            <person name="Mago R."/>
            <person name="Mauceli E."/>
            <person name="Morin E."/>
            <person name="Murat C."/>
            <person name="Pangilinan J.L."/>
            <person name="Park R."/>
            <person name="Pearson M."/>
            <person name="Quesneville H."/>
            <person name="Rouhier N."/>
            <person name="Sakthikumar S."/>
            <person name="Salamov A.A."/>
            <person name="Schmutz J."/>
            <person name="Selles B."/>
            <person name="Shapiro H."/>
            <person name="Tanguay P."/>
            <person name="Tuskan G.A."/>
            <person name="Henrissat B."/>
            <person name="Van de Peer Y."/>
            <person name="Rouze P."/>
            <person name="Ellis J.G."/>
            <person name="Dodds P.N."/>
            <person name="Schein J.E."/>
            <person name="Zhong S."/>
            <person name="Hamelin R.C."/>
            <person name="Grigoriev I.V."/>
            <person name="Szabo L.J."/>
            <person name="Martin F."/>
        </authorList>
    </citation>
    <scope>NUCLEOTIDE SEQUENCE [LARGE SCALE GENOMIC DNA]</scope>
    <source>
        <strain evidence="10">98AG31 / pathotype 3-4-7</strain>
    </source>
</reference>
<dbReference type="Pfam" id="PF00271">
    <property type="entry name" value="Helicase_C"/>
    <property type="match status" value="1"/>
</dbReference>
<feature type="compositionally biased region" description="Basic and acidic residues" evidence="6">
    <location>
        <begin position="1729"/>
        <end position="1739"/>
    </location>
</feature>
<feature type="compositionally biased region" description="Polar residues" evidence="6">
    <location>
        <begin position="1349"/>
        <end position="1362"/>
    </location>
</feature>
<feature type="compositionally biased region" description="Basic residues" evidence="6">
    <location>
        <begin position="230"/>
        <end position="244"/>
    </location>
</feature>
<dbReference type="GO" id="GO:0005524">
    <property type="term" value="F:ATP binding"/>
    <property type="evidence" value="ECO:0007669"/>
    <property type="project" value="UniProtKB-KW"/>
</dbReference>
<feature type="compositionally biased region" description="Pro residues" evidence="6">
    <location>
        <begin position="1664"/>
        <end position="1674"/>
    </location>
</feature>
<feature type="region of interest" description="Disordered" evidence="6">
    <location>
        <begin position="1615"/>
        <end position="1639"/>
    </location>
</feature>
<dbReference type="OrthoDB" id="5857104at2759"/>
<dbReference type="Pfam" id="PF00176">
    <property type="entry name" value="SNF2-rel_dom"/>
    <property type="match status" value="1"/>
</dbReference>
<feature type="region of interest" description="Disordered" evidence="6">
    <location>
        <begin position="1651"/>
        <end position="1765"/>
    </location>
</feature>
<keyword evidence="2" id="KW-0547">Nucleotide-binding</keyword>
<dbReference type="InParanoid" id="F4RDF3"/>
<evidence type="ECO:0000256" key="2">
    <source>
        <dbReference type="ARBA" id="ARBA00022741"/>
    </source>
</evidence>
<dbReference type="STRING" id="747676.F4RDF3"/>
<dbReference type="GO" id="GO:0003682">
    <property type="term" value="F:chromatin binding"/>
    <property type="evidence" value="ECO:0007669"/>
    <property type="project" value="TreeGrafter"/>
</dbReference>
<proteinExistence type="predicted"/>
<dbReference type="GO" id="GO:0000785">
    <property type="term" value="C:chromatin"/>
    <property type="evidence" value="ECO:0007669"/>
    <property type="project" value="TreeGrafter"/>
</dbReference>
<dbReference type="HOGENOM" id="CLU_002621_0_0_1"/>
<feature type="compositionally biased region" description="Basic and acidic residues" evidence="6">
    <location>
        <begin position="142"/>
        <end position="166"/>
    </location>
</feature>
<feature type="compositionally biased region" description="Basic and acidic residues" evidence="6">
    <location>
        <begin position="245"/>
        <end position="258"/>
    </location>
</feature>
<feature type="region of interest" description="Disordered" evidence="6">
    <location>
        <begin position="401"/>
        <end position="448"/>
    </location>
</feature>
<protein>
    <submittedName>
        <fullName evidence="9">Uncharacterized protein</fullName>
    </submittedName>
</protein>
<evidence type="ECO:0000313" key="10">
    <source>
        <dbReference type="Proteomes" id="UP000001072"/>
    </source>
</evidence>
<accession>F4RDF3</accession>
<keyword evidence="5" id="KW-0539">Nucleus</keyword>
<dbReference type="Gene3D" id="3.40.50.10810">
    <property type="entry name" value="Tandem AAA-ATPase domain"/>
    <property type="match status" value="1"/>
</dbReference>
<dbReference type="CDD" id="cd18793">
    <property type="entry name" value="SF2_C_SNF"/>
    <property type="match status" value="1"/>
</dbReference>
<evidence type="ECO:0000259" key="7">
    <source>
        <dbReference type="PROSITE" id="PS51192"/>
    </source>
</evidence>
<feature type="compositionally biased region" description="Acidic residues" evidence="6">
    <location>
        <begin position="1411"/>
        <end position="1430"/>
    </location>
</feature>
<feature type="region of interest" description="Disordered" evidence="6">
    <location>
        <begin position="343"/>
        <end position="365"/>
    </location>
</feature>
<dbReference type="SUPFAM" id="SSF52540">
    <property type="entry name" value="P-loop containing nucleoside triphosphate hydrolases"/>
    <property type="match status" value="2"/>
</dbReference>
<dbReference type="eggNOG" id="KOG0383">
    <property type="taxonomic scope" value="Eukaryota"/>
</dbReference>
<dbReference type="EMBL" id="GL883097">
    <property type="protein sequence ID" value="EGG09619.1"/>
    <property type="molecule type" value="Genomic_DNA"/>
</dbReference>
<dbReference type="GO" id="GO:0016887">
    <property type="term" value="F:ATP hydrolysis activity"/>
    <property type="evidence" value="ECO:0007669"/>
    <property type="project" value="TreeGrafter"/>
</dbReference>
<dbReference type="PROSITE" id="PS51194">
    <property type="entry name" value="HELICASE_CTER"/>
    <property type="match status" value="1"/>
</dbReference>
<feature type="compositionally biased region" description="Low complexity" evidence="6">
    <location>
        <begin position="30"/>
        <end position="43"/>
    </location>
</feature>
<organism evidence="10">
    <name type="scientific">Melampsora larici-populina (strain 98AG31 / pathotype 3-4-7)</name>
    <name type="common">Poplar leaf rust fungus</name>
    <dbReference type="NCBI Taxonomy" id="747676"/>
    <lineage>
        <taxon>Eukaryota</taxon>
        <taxon>Fungi</taxon>
        <taxon>Dikarya</taxon>
        <taxon>Basidiomycota</taxon>
        <taxon>Pucciniomycotina</taxon>
        <taxon>Pucciniomycetes</taxon>
        <taxon>Pucciniales</taxon>
        <taxon>Melampsoraceae</taxon>
        <taxon>Melampsora</taxon>
    </lineage>
</organism>
<dbReference type="Gene3D" id="3.40.50.300">
    <property type="entry name" value="P-loop containing nucleotide triphosphate hydrolases"/>
    <property type="match status" value="1"/>
</dbReference>
<feature type="compositionally biased region" description="Polar residues" evidence="6">
    <location>
        <begin position="401"/>
        <end position="416"/>
    </location>
</feature>
<feature type="compositionally biased region" description="Basic and acidic residues" evidence="6">
    <location>
        <begin position="204"/>
        <end position="216"/>
    </location>
</feature>
<evidence type="ECO:0000256" key="1">
    <source>
        <dbReference type="ARBA" id="ARBA00004123"/>
    </source>
</evidence>
<dbReference type="SMART" id="SM00487">
    <property type="entry name" value="DEXDc"/>
    <property type="match status" value="1"/>
</dbReference>
<feature type="region of interest" description="Disordered" evidence="6">
    <location>
        <begin position="1"/>
        <end position="46"/>
    </location>
</feature>
<feature type="region of interest" description="Disordered" evidence="6">
    <location>
        <begin position="523"/>
        <end position="554"/>
    </location>
</feature>
<dbReference type="InterPro" id="IPR000330">
    <property type="entry name" value="SNF2_N"/>
</dbReference>
<evidence type="ECO:0000313" key="9">
    <source>
        <dbReference type="EMBL" id="EGG09619.1"/>
    </source>
</evidence>
<feature type="compositionally biased region" description="Basic and acidic residues" evidence="6">
    <location>
        <begin position="174"/>
        <end position="196"/>
    </location>
</feature>
<feature type="region of interest" description="Disordered" evidence="6">
    <location>
        <begin position="617"/>
        <end position="639"/>
    </location>
</feature>
<feature type="region of interest" description="Disordered" evidence="6">
    <location>
        <begin position="1511"/>
        <end position="1530"/>
    </location>
</feature>
<dbReference type="GO" id="GO:0042393">
    <property type="term" value="F:histone binding"/>
    <property type="evidence" value="ECO:0007669"/>
    <property type="project" value="TreeGrafter"/>
</dbReference>
<evidence type="ECO:0000256" key="6">
    <source>
        <dbReference type="SAM" id="MobiDB-lite"/>
    </source>
</evidence>
<feature type="domain" description="Helicase C-terminal" evidence="8">
    <location>
        <begin position="1088"/>
        <end position="1243"/>
    </location>
</feature>
<feature type="compositionally biased region" description="Polar residues" evidence="6">
    <location>
        <begin position="1740"/>
        <end position="1753"/>
    </location>
</feature>
<dbReference type="InterPro" id="IPR027417">
    <property type="entry name" value="P-loop_NTPase"/>
</dbReference>
<dbReference type="InterPro" id="IPR001650">
    <property type="entry name" value="Helicase_C-like"/>
</dbReference>
<dbReference type="GeneID" id="18937371"/>
<keyword evidence="10" id="KW-1185">Reference proteome</keyword>
<dbReference type="PANTHER" id="PTHR45623">
    <property type="entry name" value="CHROMODOMAIN-HELICASE-DNA-BINDING PROTEIN 3-RELATED-RELATED"/>
    <property type="match status" value="1"/>
</dbReference>
<feature type="domain" description="Helicase ATP-binding" evidence="7">
    <location>
        <begin position="780"/>
        <end position="954"/>
    </location>
</feature>
<dbReference type="GO" id="GO:0005634">
    <property type="term" value="C:nucleus"/>
    <property type="evidence" value="ECO:0007669"/>
    <property type="project" value="UniProtKB-SubCell"/>
</dbReference>
<gene>
    <name evidence="9" type="ORF">MELLADRAFT_95838</name>
</gene>
<dbReference type="PROSITE" id="PS51192">
    <property type="entry name" value="HELICASE_ATP_BIND_1"/>
    <property type="match status" value="1"/>
</dbReference>
<dbReference type="GO" id="GO:0140658">
    <property type="term" value="F:ATP-dependent chromatin remodeler activity"/>
    <property type="evidence" value="ECO:0007669"/>
    <property type="project" value="TreeGrafter"/>
</dbReference>
<dbReference type="InterPro" id="IPR016197">
    <property type="entry name" value="Chromo-like_dom_sf"/>
</dbReference>
<dbReference type="SMART" id="SM00490">
    <property type="entry name" value="HELICc"/>
    <property type="match status" value="1"/>
</dbReference>
<dbReference type="InterPro" id="IPR014001">
    <property type="entry name" value="Helicase_ATP-bd"/>
</dbReference>
<dbReference type="RefSeq" id="XP_007407346.1">
    <property type="nucleotide sequence ID" value="XM_007407284.1"/>
</dbReference>
<dbReference type="FunCoup" id="F4RDF3">
    <property type="interactions" value="14"/>
</dbReference>
<dbReference type="VEuPathDB" id="FungiDB:MELLADRAFT_95838"/>
<feature type="compositionally biased region" description="Basic and acidic residues" evidence="6">
    <location>
        <begin position="343"/>
        <end position="352"/>
    </location>
</feature>
<dbReference type="GO" id="GO:0003677">
    <property type="term" value="F:DNA binding"/>
    <property type="evidence" value="ECO:0007669"/>
    <property type="project" value="TreeGrafter"/>
</dbReference>
<dbReference type="InterPro" id="IPR049730">
    <property type="entry name" value="SNF2/RAD54-like_C"/>
</dbReference>
<feature type="region of interest" description="Disordered" evidence="6">
    <location>
        <begin position="1349"/>
        <end position="1430"/>
    </location>
</feature>
<feature type="region of interest" description="Disordered" evidence="6">
    <location>
        <begin position="92"/>
        <end position="261"/>
    </location>
</feature>
<feature type="compositionally biased region" description="Polar residues" evidence="6">
    <location>
        <begin position="1688"/>
        <end position="1709"/>
    </location>
</feature>
<feature type="compositionally biased region" description="Acidic residues" evidence="6">
    <location>
        <begin position="618"/>
        <end position="633"/>
    </location>
</feature>
<dbReference type="SUPFAM" id="SSF54160">
    <property type="entry name" value="Chromo domain-like"/>
    <property type="match status" value="1"/>
</dbReference>
<name>F4RDF3_MELLP</name>
<sequence>MAPLVIRDSDDDSSDPPRTTKKTRVSAHASSELSELTVSSTTSQRDSLKVAKIITRDDASDDEEPTYTCVVEGSKKKVKLKESQLEKKMVSAFKKASETVTIEDSDDDHTESGNARSESKSDTNFISDDSDEGGKRKRRSGNRRETRTSGRDTRDSDSGNRRSTRDTRHRGSLKLKDPIMSEELRESESDEHDSVKVHSTRAQRKSDRDQKKRDRDESEDLTERGSSQPRAHKAKSPRKIKTKLRVGDRPRDEHHESCAKCSGPFEPDLVKNWKKANQHRSGKITTRSLLHRFPTLDDVYDQGCWVDCSDCSMGYHYGCLPFEMRKDIARQHKQEREALLLKEQNEAADQRQDTPSTGEAVSAMKKEQLPNIRLSIKCPMCIKPHGGECMICGNGLESAQTIDGKGSSSTPATASAQVKVADKDEKEPQTNVKKPQLSKPDDSDVDELEVDTSNDQPIFFRCTSCKRPAHYLCLPPSEEEPEDDIDRIAEYWQSDWTCKDCNELEELSIQYIIAWRKPMSLNSSQEHKNSTKSNDQLVGTLHSPSKGRKVEKAAKTQLPDIKDPFDQAEYLCKFEDFSFADCSWVPHSYMAAKHTIKLRNFLSKGPQLDLKQLNGLADEAEEEDSGDENEDESLFNLEPDQDAESKIPKAWLTPERILSVEFANEKLIDDMKEKDIPTTAKGMYDRIERAYIKWEEQAYVSSTWSDKTPKDSPYFPAFMAALEHYVKFRKFVVPVVKHEKELARLDAPRPHGSFVAFETQPDYIPHTLMDFQLEGVNFCYYNWYSQHPTILADEMGLGKTVQICSLIAVLTKIEKRMPFLICVPNSTIGNWVRECAKWLPDLKCVPLPGAYDSCEIVEQWELFKTLPKCKPQLSAHVVIATYQAAEKNVAVLAKVQRWEAVIVDEGQRLKAGPKGGLFKALHSMKAGHRILMSGTPLNNNLRELFNLLSFLSPEEYPLDVIDELEQRYQELTPELIEELRNTIRPYMLRRTKETALELPKLTEIIVPISMRPLQKKVYKGLLSKNVAVITAIYSKKKNKHSKASCMNLLMQLRKALAHPYLNDPEIEPDVSDEQTHDNLVEASGKLVFLQKFIPKLLKRGHRILIFSQFTIFLDIMERFLEGEERPYLRLSTLQDGTTSQLDRQTRIDAFNRPNSNHNLFLLSTRAGGAGINLATADTVIILDPDYNPHNDLQAISRAHRFGQKKPVNVFKLMTSASAEERIVQMGKRKLVLDHLVIQKVSEEETEAHDVENILQYGAKELLTASEEALQQDIRYTDAELDELIQRTTEEAKTSEPADPAKKDDKTFAFARVWEGGSRGLTSLDKVGDAEANENVQEQRSFWDSVLQANQEEEQSSAVNNETETGRGYRKRRDVAYVIADLDPSPKKRKTGPSKNDDDDMKGDGDFQLPEDIVDSSDDEPGGPRPDDEDITVLLNDTVPADPMAIAAKKAASEERRRQKLADRYSRMAQGPVDWPAHHMTNQQLPQANPAQYLPNSSTHPQVMNLAVQSSQPVAPKPKHPKVTNITMPNLDGLNSAASKRAMDMVLRDIQQKARALSDPALDQLLDSMRGQPSSRQKEIMSEAAVLVRKLTRRKARQAKIAQQAIAMDQQVHRPANPMQHQPMHGPPVHPPHLQQQGMGLALQQQQYSPMYATQPHQSTSARSPHPPGPLPPPRFLETNPKSIKPYLQNPTLQTSTSQPWPSMETSRAQAKSMEYRNSMGSTSSSKTKSSKEKSRKEKSPITQPSGQSSNGQIQRGPEGWGNWQI</sequence>